<feature type="domain" description="EamA" evidence="2">
    <location>
        <begin position="163"/>
        <end position="295"/>
    </location>
</feature>
<accession>A0ABU0C6E5</accession>
<feature type="transmembrane region" description="Helical" evidence="1">
    <location>
        <begin position="106"/>
        <end position="129"/>
    </location>
</feature>
<reference evidence="3 4" key="1">
    <citation type="submission" date="2023-07" db="EMBL/GenBank/DDBJ databases">
        <title>Genomic Encyclopedia of Type Strains, Phase IV (KMG-IV): sequencing the most valuable type-strain genomes for metagenomic binning, comparative biology and taxonomic classification.</title>
        <authorList>
            <person name="Goeker M."/>
        </authorList>
    </citation>
    <scope>NUCLEOTIDE SEQUENCE [LARGE SCALE GENOMIC DNA]</scope>
    <source>
        <strain evidence="3 4">DSM 11549</strain>
    </source>
</reference>
<comment type="caution">
    <text evidence="3">The sequence shown here is derived from an EMBL/GenBank/DDBJ whole genome shotgun (WGS) entry which is preliminary data.</text>
</comment>
<proteinExistence type="predicted"/>
<feature type="transmembrane region" description="Helical" evidence="1">
    <location>
        <begin position="79"/>
        <end position="100"/>
    </location>
</feature>
<feature type="transmembrane region" description="Helical" evidence="1">
    <location>
        <begin position="280"/>
        <end position="296"/>
    </location>
</feature>
<feature type="transmembrane region" description="Helical" evidence="1">
    <location>
        <begin position="17"/>
        <end position="36"/>
    </location>
</feature>
<feature type="transmembrane region" description="Helical" evidence="1">
    <location>
        <begin position="48"/>
        <end position="67"/>
    </location>
</feature>
<keyword evidence="1" id="KW-1133">Transmembrane helix</keyword>
<gene>
    <name evidence="3" type="ORF">J2R99_001966</name>
</gene>
<evidence type="ECO:0000313" key="3">
    <source>
        <dbReference type="EMBL" id="MDQ0326097.1"/>
    </source>
</evidence>
<keyword evidence="1" id="KW-0472">Membrane</keyword>
<keyword evidence="4" id="KW-1185">Reference proteome</keyword>
<dbReference type="SUPFAM" id="SSF103481">
    <property type="entry name" value="Multidrug resistance efflux transporter EmrE"/>
    <property type="match status" value="2"/>
</dbReference>
<dbReference type="InterPro" id="IPR000620">
    <property type="entry name" value="EamA_dom"/>
</dbReference>
<organism evidence="3 4">
    <name type="scientific">Rhodopseudomonas julia</name>
    <dbReference type="NCBI Taxonomy" id="200617"/>
    <lineage>
        <taxon>Bacteria</taxon>
        <taxon>Pseudomonadati</taxon>
        <taxon>Pseudomonadota</taxon>
        <taxon>Alphaproteobacteria</taxon>
        <taxon>Hyphomicrobiales</taxon>
        <taxon>Nitrobacteraceae</taxon>
        <taxon>Rhodopseudomonas</taxon>
    </lineage>
</organism>
<name>A0ABU0C6E5_9BRAD</name>
<dbReference type="RefSeq" id="WP_307154309.1">
    <property type="nucleotide sequence ID" value="NZ_JAUSUK010000002.1"/>
</dbReference>
<feature type="domain" description="EamA" evidence="2">
    <location>
        <begin position="22"/>
        <end position="146"/>
    </location>
</feature>
<feature type="transmembrane region" description="Helical" evidence="1">
    <location>
        <begin position="162"/>
        <end position="182"/>
    </location>
</feature>
<dbReference type="Pfam" id="PF00892">
    <property type="entry name" value="EamA"/>
    <property type="match status" value="2"/>
</dbReference>
<feature type="transmembrane region" description="Helical" evidence="1">
    <location>
        <begin position="254"/>
        <end position="274"/>
    </location>
</feature>
<feature type="transmembrane region" description="Helical" evidence="1">
    <location>
        <begin position="194"/>
        <end position="213"/>
    </location>
</feature>
<dbReference type="EMBL" id="JAUSUK010000002">
    <property type="protein sequence ID" value="MDQ0326097.1"/>
    <property type="molecule type" value="Genomic_DNA"/>
</dbReference>
<feature type="transmembrane region" description="Helical" evidence="1">
    <location>
        <begin position="225"/>
        <end position="247"/>
    </location>
</feature>
<dbReference type="InterPro" id="IPR037185">
    <property type="entry name" value="EmrE-like"/>
</dbReference>
<evidence type="ECO:0000259" key="2">
    <source>
        <dbReference type="Pfam" id="PF00892"/>
    </source>
</evidence>
<feature type="transmembrane region" description="Helical" evidence="1">
    <location>
        <begin position="136"/>
        <end position="156"/>
    </location>
</feature>
<evidence type="ECO:0000313" key="4">
    <source>
        <dbReference type="Proteomes" id="UP001230253"/>
    </source>
</evidence>
<dbReference type="PANTHER" id="PTHR22911:SF76">
    <property type="entry name" value="EAMA DOMAIN-CONTAINING PROTEIN"/>
    <property type="match status" value="1"/>
</dbReference>
<protein>
    <submittedName>
        <fullName evidence="3">Drug/metabolite transporter (DMT)-like permease</fullName>
    </submittedName>
</protein>
<keyword evidence="1" id="KW-0812">Transmembrane</keyword>
<dbReference type="Proteomes" id="UP001230253">
    <property type="component" value="Unassembled WGS sequence"/>
</dbReference>
<evidence type="ECO:0000256" key="1">
    <source>
        <dbReference type="SAM" id="Phobius"/>
    </source>
</evidence>
<sequence>MSEAGERSGLVTAMPDIVPMSALVLGAFAMGASPIFVRFAEVGPLTSAFWRVALALPLLWIWARLETPSGRTAPSWRPVAGSLALAGIFFAGDLTFWHLAVLNTTVANATFMATLAPVWVALGSGLFLGEPVDRRLVVGLGLCLLGGGFLIGESLSVSPENLVGDIYGLITSLFFGGYFIAVRRARRVLGGGRTLFLSSIVTASVLAVEALSMETQLWPQSGAAIGALLSLAIISHSGGQGLLAFALGHLPAAFSALVIFLEGVAAALLGYLVFDESLGALQAVGAAAIFAGVVFARPRTHRPVTKPL</sequence>
<dbReference type="PANTHER" id="PTHR22911">
    <property type="entry name" value="ACYL-MALONYL CONDENSING ENZYME-RELATED"/>
    <property type="match status" value="1"/>
</dbReference>